<evidence type="ECO:0000256" key="3">
    <source>
        <dbReference type="ARBA" id="ARBA00023163"/>
    </source>
</evidence>
<dbReference type="InterPro" id="IPR009057">
    <property type="entry name" value="Homeodomain-like_sf"/>
</dbReference>
<dbReference type="Pfam" id="PF12833">
    <property type="entry name" value="HTH_18"/>
    <property type="match status" value="1"/>
</dbReference>
<keyword evidence="1" id="KW-0805">Transcription regulation</keyword>
<dbReference type="SUPFAM" id="SSF51215">
    <property type="entry name" value="Regulatory protein AraC"/>
    <property type="match status" value="1"/>
</dbReference>
<keyword evidence="6" id="KW-1185">Reference proteome</keyword>
<dbReference type="Gene3D" id="1.10.10.60">
    <property type="entry name" value="Homeodomain-like"/>
    <property type="match status" value="1"/>
</dbReference>
<gene>
    <name evidence="5" type="ORF">BKE38_20410</name>
</gene>
<dbReference type="PANTHER" id="PTHR46796">
    <property type="entry name" value="HTH-TYPE TRANSCRIPTIONAL ACTIVATOR RHAS-RELATED"/>
    <property type="match status" value="1"/>
</dbReference>
<dbReference type="PANTHER" id="PTHR46796:SF2">
    <property type="entry name" value="TRANSCRIPTIONAL REGULATORY PROTEIN"/>
    <property type="match status" value="1"/>
</dbReference>
<sequence length="285" mass="30625">MPAPDRIRSQVRLARDAASGVEAIRARFSGHAYDLHRHDDWLVGVTEYGLQDFFCRGARRISTTGRIILIEPQEAHDGQSGGEGGFAYSMLYLPRAWLRAGLGAGPGEDRDPAFRASLGDDPALGRAILGARAALALPESQLLRDAALDAVLRGLRPHLGRAEPAETPRDDRVARRARDWLQDRLADPVGADGLARAVGAADRFQLARAFRAAFGTSPHAYQVQIRLVRARGLLAAGGAPASVAALCGFADQSHLGRWFLRAYGVTPAAYRRLCTGVPDRGPPPG</sequence>
<name>A0A1V2GZU3_9PROT</name>
<dbReference type="GO" id="GO:0003700">
    <property type="term" value="F:DNA-binding transcription factor activity"/>
    <property type="evidence" value="ECO:0007669"/>
    <property type="project" value="InterPro"/>
</dbReference>
<evidence type="ECO:0000256" key="2">
    <source>
        <dbReference type="ARBA" id="ARBA00023125"/>
    </source>
</evidence>
<organism evidence="5 6">
    <name type="scientific">Teichococcus deserti</name>
    <dbReference type="NCBI Taxonomy" id="1817963"/>
    <lineage>
        <taxon>Bacteria</taxon>
        <taxon>Pseudomonadati</taxon>
        <taxon>Pseudomonadota</taxon>
        <taxon>Alphaproteobacteria</taxon>
        <taxon>Acetobacterales</taxon>
        <taxon>Roseomonadaceae</taxon>
        <taxon>Roseomonas</taxon>
    </lineage>
</organism>
<dbReference type="EMBL" id="MLCO01000221">
    <property type="protein sequence ID" value="ONG49725.1"/>
    <property type="molecule type" value="Genomic_DNA"/>
</dbReference>
<evidence type="ECO:0000313" key="6">
    <source>
        <dbReference type="Proteomes" id="UP000188879"/>
    </source>
</evidence>
<evidence type="ECO:0000256" key="1">
    <source>
        <dbReference type="ARBA" id="ARBA00023015"/>
    </source>
</evidence>
<keyword evidence="2" id="KW-0238">DNA-binding</keyword>
<evidence type="ECO:0000313" key="5">
    <source>
        <dbReference type="EMBL" id="ONG49725.1"/>
    </source>
</evidence>
<proteinExistence type="predicted"/>
<protein>
    <submittedName>
        <fullName evidence="5">AraC family transcriptional regulator</fullName>
    </submittedName>
</protein>
<dbReference type="InterPro" id="IPR018060">
    <property type="entry name" value="HTH_AraC"/>
</dbReference>
<accession>A0A1V2GZU3</accession>
<dbReference type="OrthoDB" id="110167at2"/>
<dbReference type="PROSITE" id="PS01124">
    <property type="entry name" value="HTH_ARAC_FAMILY_2"/>
    <property type="match status" value="1"/>
</dbReference>
<dbReference type="Proteomes" id="UP000188879">
    <property type="component" value="Unassembled WGS sequence"/>
</dbReference>
<feature type="domain" description="HTH araC/xylS-type" evidence="4">
    <location>
        <begin position="175"/>
        <end position="273"/>
    </location>
</feature>
<keyword evidence="3" id="KW-0804">Transcription</keyword>
<dbReference type="SMART" id="SM00342">
    <property type="entry name" value="HTH_ARAC"/>
    <property type="match status" value="1"/>
</dbReference>
<reference evidence="5 6" key="1">
    <citation type="submission" date="2016-10" db="EMBL/GenBank/DDBJ databases">
        <title>Draft Genome sequence of Roseomonas sp. strain M3.</title>
        <authorList>
            <person name="Subhash Y."/>
            <person name="Lee S."/>
        </authorList>
    </citation>
    <scope>NUCLEOTIDE SEQUENCE [LARGE SCALE GENOMIC DNA]</scope>
    <source>
        <strain evidence="5 6">M3</strain>
    </source>
</reference>
<evidence type="ECO:0000259" key="4">
    <source>
        <dbReference type="PROSITE" id="PS01124"/>
    </source>
</evidence>
<dbReference type="SUPFAM" id="SSF46689">
    <property type="entry name" value="Homeodomain-like"/>
    <property type="match status" value="2"/>
</dbReference>
<dbReference type="InterPro" id="IPR037923">
    <property type="entry name" value="HTH-like"/>
</dbReference>
<dbReference type="InterPro" id="IPR050204">
    <property type="entry name" value="AraC_XylS_family_regulators"/>
</dbReference>
<dbReference type="GO" id="GO:0043565">
    <property type="term" value="F:sequence-specific DNA binding"/>
    <property type="evidence" value="ECO:0007669"/>
    <property type="project" value="InterPro"/>
</dbReference>
<dbReference type="Pfam" id="PF02311">
    <property type="entry name" value="AraC_binding"/>
    <property type="match status" value="1"/>
</dbReference>
<dbReference type="AlphaFoldDB" id="A0A1V2GZU3"/>
<dbReference type="InterPro" id="IPR003313">
    <property type="entry name" value="AraC-bd"/>
</dbReference>
<dbReference type="RefSeq" id="WP_076959141.1">
    <property type="nucleotide sequence ID" value="NZ_MLCO01000221.1"/>
</dbReference>
<comment type="caution">
    <text evidence="5">The sequence shown here is derived from an EMBL/GenBank/DDBJ whole genome shotgun (WGS) entry which is preliminary data.</text>
</comment>